<protein>
    <recommendedName>
        <fullName evidence="3">histidine kinase</fullName>
        <ecNumber evidence="3">2.7.13.3</ecNumber>
    </recommendedName>
</protein>
<comment type="caution">
    <text evidence="18">The sequence shown here is derived from an EMBL/GenBank/DDBJ whole genome shotgun (WGS) entry which is preliminary data.</text>
</comment>
<comment type="subcellular location">
    <subcellularLocation>
        <location evidence="2">Cell membrane</location>
        <topology evidence="2">Multi-pass membrane protein</topology>
    </subcellularLocation>
</comment>
<feature type="domain" description="Histidine kinase" evidence="16">
    <location>
        <begin position="460"/>
        <end position="676"/>
    </location>
</feature>
<accession>A0A318KDI4</accession>
<dbReference type="OrthoDB" id="224978at2"/>
<keyword evidence="11 15" id="KW-1133">Transmembrane helix</keyword>
<feature type="domain" description="HAMP" evidence="17">
    <location>
        <begin position="358"/>
        <end position="411"/>
    </location>
</feature>
<reference evidence="18 19" key="1">
    <citation type="submission" date="2018-05" db="EMBL/GenBank/DDBJ databases">
        <title>Genomic Encyclopedia of Type Strains, Phase IV (KMG-IV): sequencing the most valuable type-strain genomes for metagenomic binning, comparative biology and taxonomic classification.</title>
        <authorList>
            <person name="Goeker M."/>
        </authorList>
    </citation>
    <scope>NUCLEOTIDE SEQUENCE [LARGE SCALE GENOMIC DNA]</scope>
    <source>
        <strain evidence="18 19">DSM 29661</strain>
    </source>
</reference>
<comment type="catalytic activity">
    <reaction evidence="1">
        <text>ATP + protein L-histidine = ADP + protein N-phospho-L-histidine.</text>
        <dbReference type="EC" id="2.7.13.3"/>
    </reaction>
</comment>
<keyword evidence="4" id="KW-1003">Cell membrane</keyword>
<dbReference type="InterPro" id="IPR003594">
    <property type="entry name" value="HATPase_dom"/>
</dbReference>
<evidence type="ECO:0000256" key="3">
    <source>
        <dbReference type="ARBA" id="ARBA00012438"/>
    </source>
</evidence>
<dbReference type="PROSITE" id="PS50109">
    <property type="entry name" value="HIS_KIN"/>
    <property type="match status" value="1"/>
</dbReference>
<evidence type="ECO:0000313" key="19">
    <source>
        <dbReference type="Proteomes" id="UP000247555"/>
    </source>
</evidence>
<dbReference type="InterPro" id="IPR036890">
    <property type="entry name" value="HATPase_C_sf"/>
</dbReference>
<evidence type="ECO:0000256" key="12">
    <source>
        <dbReference type="ARBA" id="ARBA00023012"/>
    </source>
</evidence>
<dbReference type="Proteomes" id="UP000247555">
    <property type="component" value="Unassembled WGS sequence"/>
</dbReference>
<organism evidence="18 19">
    <name type="scientific">Rivihabitans pingtungensis</name>
    <dbReference type="NCBI Taxonomy" id="1054498"/>
    <lineage>
        <taxon>Bacteria</taxon>
        <taxon>Pseudomonadati</taxon>
        <taxon>Pseudomonadota</taxon>
        <taxon>Betaproteobacteria</taxon>
        <taxon>Neisseriales</taxon>
        <taxon>Aquaspirillaceae</taxon>
        <taxon>Rivihabitans</taxon>
    </lineage>
</organism>
<dbReference type="GO" id="GO:0005524">
    <property type="term" value="F:ATP binding"/>
    <property type="evidence" value="ECO:0007669"/>
    <property type="project" value="UniProtKB-KW"/>
</dbReference>
<dbReference type="Pfam" id="PF00672">
    <property type="entry name" value="HAMP"/>
    <property type="match status" value="1"/>
</dbReference>
<keyword evidence="14" id="KW-0175">Coiled coil</keyword>
<evidence type="ECO:0000256" key="15">
    <source>
        <dbReference type="SAM" id="Phobius"/>
    </source>
</evidence>
<proteinExistence type="predicted"/>
<dbReference type="InterPro" id="IPR003661">
    <property type="entry name" value="HisK_dim/P_dom"/>
</dbReference>
<feature type="transmembrane region" description="Helical" evidence="15">
    <location>
        <begin position="333"/>
        <end position="357"/>
    </location>
</feature>
<evidence type="ECO:0000256" key="14">
    <source>
        <dbReference type="SAM" id="Coils"/>
    </source>
</evidence>
<evidence type="ECO:0000256" key="7">
    <source>
        <dbReference type="ARBA" id="ARBA00022692"/>
    </source>
</evidence>
<dbReference type="CDD" id="cd06225">
    <property type="entry name" value="HAMP"/>
    <property type="match status" value="1"/>
</dbReference>
<dbReference type="AlphaFoldDB" id="A0A318KDI4"/>
<dbReference type="SUPFAM" id="SSF103190">
    <property type="entry name" value="Sensory domain-like"/>
    <property type="match status" value="1"/>
</dbReference>
<dbReference type="SMART" id="SM00388">
    <property type="entry name" value="HisKA"/>
    <property type="match status" value="1"/>
</dbReference>
<dbReference type="SUPFAM" id="SSF47384">
    <property type="entry name" value="Homodimeric domain of signal transducing histidine kinase"/>
    <property type="match status" value="1"/>
</dbReference>
<dbReference type="EC" id="2.7.13.3" evidence="3"/>
<dbReference type="GO" id="GO:0000155">
    <property type="term" value="F:phosphorelay sensor kinase activity"/>
    <property type="evidence" value="ECO:0007669"/>
    <property type="project" value="InterPro"/>
</dbReference>
<dbReference type="EMBL" id="QJKI01000031">
    <property type="protein sequence ID" value="PXX74555.1"/>
    <property type="molecule type" value="Genomic_DNA"/>
</dbReference>
<evidence type="ECO:0000256" key="2">
    <source>
        <dbReference type="ARBA" id="ARBA00004651"/>
    </source>
</evidence>
<evidence type="ECO:0000313" key="18">
    <source>
        <dbReference type="EMBL" id="PXX74555.1"/>
    </source>
</evidence>
<dbReference type="Pfam" id="PF00512">
    <property type="entry name" value="HisKA"/>
    <property type="match status" value="1"/>
</dbReference>
<keyword evidence="7 15" id="KW-0812">Transmembrane</keyword>
<evidence type="ECO:0000256" key="5">
    <source>
        <dbReference type="ARBA" id="ARBA00022553"/>
    </source>
</evidence>
<dbReference type="PANTHER" id="PTHR43065">
    <property type="entry name" value="SENSOR HISTIDINE KINASE"/>
    <property type="match status" value="1"/>
</dbReference>
<keyword evidence="8" id="KW-0547">Nucleotide-binding</keyword>
<dbReference type="InterPro" id="IPR033463">
    <property type="entry name" value="sCache_3"/>
</dbReference>
<evidence type="ECO:0000256" key="13">
    <source>
        <dbReference type="ARBA" id="ARBA00023136"/>
    </source>
</evidence>
<dbReference type="PANTHER" id="PTHR43065:SF10">
    <property type="entry name" value="PEROXIDE STRESS-ACTIVATED HISTIDINE KINASE MAK3"/>
    <property type="match status" value="1"/>
</dbReference>
<dbReference type="InterPro" id="IPR005467">
    <property type="entry name" value="His_kinase_dom"/>
</dbReference>
<dbReference type="InterPro" id="IPR003660">
    <property type="entry name" value="HAMP_dom"/>
</dbReference>
<keyword evidence="13 15" id="KW-0472">Membrane</keyword>
<dbReference type="SMART" id="SM00387">
    <property type="entry name" value="HATPase_c"/>
    <property type="match status" value="1"/>
</dbReference>
<gene>
    <name evidence="18" type="ORF">DFR34_13131</name>
</gene>
<dbReference type="InterPro" id="IPR029151">
    <property type="entry name" value="Sensor-like_sf"/>
</dbReference>
<keyword evidence="12" id="KW-0902">Two-component regulatory system</keyword>
<dbReference type="SUPFAM" id="SSF158472">
    <property type="entry name" value="HAMP domain-like"/>
    <property type="match status" value="1"/>
</dbReference>
<evidence type="ECO:0000256" key="11">
    <source>
        <dbReference type="ARBA" id="ARBA00022989"/>
    </source>
</evidence>
<evidence type="ECO:0000256" key="9">
    <source>
        <dbReference type="ARBA" id="ARBA00022777"/>
    </source>
</evidence>
<evidence type="ECO:0000259" key="16">
    <source>
        <dbReference type="PROSITE" id="PS50109"/>
    </source>
</evidence>
<evidence type="ECO:0000256" key="4">
    <source>
        <dbReference type="ARBA" id="ARBA00022475"/>
    </source>
</evidence>
<dbReference type="InterPro" id="IPR036097">
    <property type="entry name" value="HisK_dim/P_sf"/>
</dbReference>
<keyword evidence="9" id="KW-0418">Kinase</keyword>
<dbReference type="Pfam" id="PF17202">
    <property type="entry name" value="sCache_3_3"/>
    <property type="match status" value="1"/>
</dbReference>
<name>A0A318KDI4_9NEIS</name>
<evidence type="ECO:0000256" key="10">
    <source>
        <dbReference type="ARBA" id="ARBA00022840"/>
    </source>
</evidence>
<dbReference type="SMART" id="SM00304">
    <property type="entry name" value="HAMP"/>
    <property type="match status" value="1"/>
</dbReference>
<evidence type="ECO:0000259" key="17">
    <source>
        <dbReference type="PROSITE" id="PS50885"/>
    </source>
</evidence>
<dbReference type="Pfam" id="PF02518">
    <property type="entry name" value="HATPase_c"/>
    <property type="match status" value="1"/>
</dbReference>
<keyword evidence="5" id="KW-0597">Phosphoprotein</keyword>
<dbReference type="Gene3D" id="1.10.287.130">
    <property type="match status" value="1"/>
</dbReference>
<evidence type="ECO:0000256" key="8">
    <source>
        <dbReference type="ARBA" id="ARBA00022741"/>
    </source>
</evidence>
<feature type="coiled-coil region" evidence="14">
    <location>
        <begin position="389"/>
        <end position="451"/>
    </location>
</feature>
<dbReference type="SUPFAM" id="SSF55874">
    <property type="entry name" value="ATPase domain of HSP90 chaperone/DNA topoisomerase II/histidine kinase"/>
    <property type="match status" value="1"/>
</dbReference>
<dbReference type="RefSeq" id="WP_110392058.1">
    <property type="nucleotide sequence ID" value="NZ_QJKI01000031.1"/>
</dbReference>
<keyword evidence="6" id="KW-0808">Transferase</keyword>
<keyword evidence="10" id="KW-0067">ATP-binding</keyword>
<evidence type="ECO:0000256" key="1">
    <source>
        <dbReference type="ARBA" id="ARBA00000085"/>
    </source>
</evidence>
<dbReference type="GO" id="GO:0005886">
    <property type="term" value="C:plasma membrane"/>
    <property type="evidence" value="ECO:0007669"/>
    <property type="project" value="UniProtKB-SubCell"/>
</dbReference>
<dbReference type="InterPro" id="IPR004358">
    <property type="entry name" value="Sig_transdc_His_kin-like_C"/>
</dbReference>
<dbReference type="Gene3D" id="6.10.340.10">
    <property type="match status" value="1"/>
</dbReference>
<evidence type="ECO:0000256" key="6">
    <source>
        <dbReference type="ARBA" id="ARBA00022679"/>
    </source>
</evidence>
<dbReference type="Gene3D" id="3.30.565.10">
    <property type="entry name" value="Histidine kinase-like ATPase, C-terminal domain"/>
    <property type="match status" value="1"/>
</dbReference>
<feature type="transmembrane region" description="Helical" evidence="15">
    <location>
        <begin position="20"/>
        <end position="46"/>
    </location>
</feature>
<keyword evidence="19" id="KW-1185">Reference proteome</keyword>
<dbReference type="PROSITE" id="PS50885">
    <property type="entry name" value="HAMP"/>
    <property type="match status" value="1"/>
</dbReference>
<sequence>MQRLGGVSRVSGGGWRAPSIRLRLLALALAPLAMVLPVLVAILASWGSEYFDRLMVTKVRSDLAVAHGYFERVQAGVGHAVQALAGSERLARARRAHDAGALNTLLADARTQLQLDFLLLLDAHGCLPDARPALCLADWPVERAALAGQGRTELDVFSPTLLAQLSPGLAGQAAMALRPNDKAAPTTRSQENRGLLIHTAAPVLDADGRLQGVLAGGVLLNRNLEFIDHLNAVVYPRDALPFGSQGTATLFLGDVRVATNVRLFAGERAIGTRVSATVNQAVLQEGGVWLNRAFVVQDWYVSGYMPLMDSHQRRVGMLYVGFLEEPLVRAKRAALGLVVALFIVVMGGASLLAVWWARGIYLPIQRMQATMRAWGAGKLSARVGPLTPLDEMAELARHFDRLLDQLQSQTEALQQWGNALDGEVARRTQDLSQALADLRSAQHQLVRQEKLAAMGQLTAGVAHEINNPVAVIQGNLDILIDVLGPQGCEPVRDEIRLIREQIHRIRMIVAKLLQFSRPTEYVGYLEPIALDALVQDGLLLVGHLLRRTSIAITQQLDSSRLVVGNKGELQQVLINLLVNAIQAMPEGGVLTLSSEDWDEAGMPIGVRLSVSDTGPGIPPAHLDKLFQPFFTADKADGNGLGLWVSQGIVERYGGNLTAANRPEGGSCFTVWLRLEALG</sequence>
<dbReference type="PRINTS" id="PR00344">
    <property type="entry name" value="BCTRLSENSOR"/>
</dbReference>
<dbReference type="CDD" id="cd00082">
    <property type="entry name" value="HisKA"/>
    <property type="match status" value="1"/>
</dbReference>